<keyword evidence="2" id="KW-1185">Reference proteome</keyword>
<dbReference type="EMBL" id="AYZF01000013">
    <property type="protein sequence ID" value="KRN06101.1"/>
    <property type="molecule type" value="Genomic_DNA"/>
</dbReference>
<evidence type="ECO:0000313" key="1">
    <source>
        <dbReference type="EMBL" id="KRN06101.1"/>
    </source>
</evidence>
<dbReference type="AlphaFoldDB" id="A0A023CVX7"/>
<dbReference type="PATRIC" id="fig|1423806.3.peg.1316"/>
<dbReference type="Proteomes" id="UP000050961">
    <property type="component" value="Unassembled WGS sequence"/>
</dbReference>
<protein>
    <submittedName>
        <fullName evidence="1">Uncharacterized protein</fullName>
    </submittedName>
</protein>
<organism evidence="1 2">
    <name type="scientific">Liquorilactobacillus sucicola DSM 21376 = JCM 15457</name>
    <dbReference type="NCBI Taxonomy" id="1423806"/>
    <lineage>
        <taxon>Bacteria</taxon>
        <taxon>Bacillati</taxon>
        <taxon>Bacillota</taxon>
        <taxon>Bacilli</taxon>
        <taxon>Lactobacillales</taxon>
        <taxon>Lactobacillaceae</taxon>
        <taxon>Liquorilactobacillus</taxon>
    </lineage>
</organism>
<sequence length="102" mass="12017">MRNFNEIQVAYNAVYEPDTCVYESKKHIIIIDNACSSCQELLRCYKTGVKYRTDLEFLIRKAKHILAKLPQTYDDITRTERDSIYTAISLLQLRFDGKFLDE</sequence>
<evidence type="ECO:0000313" key="2">
    <source>
        <dbReference type="Proteomes" id="UP000050961"/>
    </source>
</evidence>
<accession>A0A023CVX7</accession>
<proteinExistence type="predicted"/>
<name>A0A023CVX7_9LACO</name>
<reference evidence="1 2" key="1">
    <citation type="journal article" date="2015" name="Genome Announc.">
        <title>Expanding the biotechnology potential of lactobacilli through comparative genomics of 213 strains and associated genera.</title>
        <authorList>
            <person name="Sun Z."/>
            <person name="Harris H.M."/>
            <person name="McCann A."/>
            <person name="Guo C."/>
            <person name="Argimon S."/>
            <person name="Zhang W."/>
            <person name="Yang X."/>
            <person name="Jeffery I.B."/>
            <person name="Cooney J.C."/>
            <person name="Kagawa T.F."/>
            <person name="Liu W."/>
            <person name="Song Y."/>
            <person name="Salvetti E."/>
            <person name="Wrobel A."/>
            <person name="Rasinkangas P."/>
            <person name="Parkhill J."/>
            <person name="Rea M.C."/>
            <person name="O'Sullivan O."/>
            <person name="Ritari J."/>
            <person name="Douillard F.P."/>
            <person name="Paul Ross R."/>
            <person name="Yang R."/>
            <person name="Briner A.E."/>
            <person name="Felis G.E."/>
            <person name="de Vos W.M."/>
            <person name="Barrangou R."/>
            <person name="Klaenhammer T.R."/>
            <person name="Caufield P.W."/>
            <person name="Cui Y."/>
            <person name="Zhang H."/>
            <person name="O'Toole P.W."/>
        </authorList>
    </citation>
    <scope>NUCLEOTIDE SEQUENCE [LARGE SCALE GENOMIC DNA]</scope>
    <source>
        <strain evidence="1 2">DSM 21376</strain>
    </source>
</reference>
<comment type="caution">
    <text evidence="1">The sequence shown here is derived from an EMBL/GenBank/DDBJ whole genome shotgun (WGS) entry which is preliminary data.</text>
</comment>
<gene>
    <name evidence="1" type="ORF">FD15_GL001294</name>
</gene>